<dbReference type="Gene3D" id="3.40.50.720">
    <property type="entry name" value="NAD(P)-binding Rossmann-like Domain"/>
    <property type="match status" value="1"/>
</dbReference>
<dbReference type="InterPro" id="IPR008030">
    <property type="entry name" value="NmrA-like"/>
</dbReference>
<evidence type="ECO:0000313" key="5">
    <source>
        <dbReference type="Proteomes" id="UP000039046"/>
    </source>
</evidence>
<evidence type="ECO:0000259" key="3">
    <source>
        <dbReference type="Pfam" id="PF05368"/>
    </source>
</evidence>
<keyword evidence="2" id="KW-0521">NADP</keyword>
<dbReference type="STRING" id="1531966.A0A0A1TI47"/>
<comment type="similarity">
    <text evidence="1">Belongs to the NmrA-type oxidoreductase family.</text>
</comment>
<name>A0A0A1TI47_9HYPO</name>
<protein>
    <recommendedName>
        <fullName evidence="3">NmrA-like domain-containing protein</fullName>
    </recommendedName>
</protein>
<organism evidence="4 5">
    <name type="scientific">[Torrubiella] hemipterigena</name>
    <dbReference type="NCBI Taxonomy" id="1531966"/>
    <lineage>
        <taxon>Eukaryota</taxon>
        <taxon>Fungi</taxon>
        <taxon>Dikarya</taxon>
        <taxon>Ascomycota</taxon>
        <taxon>Pezizomycotina</taxon>
        <taxon>Sordariomycetes</taxon>
        <taxon>Hypocreomycetidae</taxon>
        <taxon>Hypocreales</taxon>
        <taxon>Clavicipitaceae</taxon>
        <taxon>Clavicipitaceae incertae sedis</taxon>
        <taxon>'Torrubiella' clade</taxon>
    </lineage>
</organism>
<dbReference type="GO" id="GO:0005634">
    <property type="term" value="C:nucleus"/>
    <property type="evidence" value="ECO:0007669"/>
    <property type="project" value="TreeGrafter"/>
</dbReference>
<proteinExistence type="inferred from homology"/>
<dbReference type="SUPFAM" id="SSF51735">
    <property type="entry name" value="NAD(P)-binding Rossmann-fold domains"/>
    <property type="match status" value="1"/>
</dbReference>
<dbReference type="Proteomes" id="UP000039046">
    <property type="component" value="Unassembled WGS sequence"/>
</dbReference>
<reference evidence="4 5" key="1">
    <citation type="journal article" date="2015" name="Genome Announc.">
        <title>Draft Genome Sequence and Gene Annotation of the Entomopathogenic Fungus Verticillium hemipterigenum.</title>
        <authorList>
            <person name="Horn F."/>
            <person name="Habel A."/>
            <person name="Scharf D.H."/>
            <person name="Dworschak J."/>
            <person name="Brakhage A.A."/>
            <person name="Guthke R."/>
            <person name="Hertweck C."/>
            <person name="Linde J."/>
        </authorList>
    </citation>
    <scope>NUCLEOTIDE SEQUENCE [LARGE SCALE GENOMIC DNA]</scope>
</reference>
<dbReference type="PANTHER" id="PTHR42748">
    <property type="entry name" value="NITROGEN METABOLITE REPRESSION PROTEIN NMRA FAMILY MEMBER"/>
    <property type="match status" value="1"/>
</dbReference>
<dbReference type="Gene3D" id="3.90.25.10">
    <property type="entry name" value="UDP-galactose 4-epimerase, domain 1"/>
    <property type="match status" value="1"/>
</dbReference>
<accession>A0A0A1TI47</accession>
<dbReference type="EMBL" id="CDHN01000007">
    <property type="protein sequence ID" value="CEJ94654.1"/>
    <property type="molecule type" value="Genomic_DNA"/>
</dbReference>
<dbReference type="InterPro" id="IPR051164">
    <property type="entry name" value="NmrA-like_oxidored"/>
</dbReference>
<dbReference type="CDD" id="cd05251">
    <property type="entry name" value="NmrA_like_SDR_a"/>
    <property type="match status" value="1"/>
</dbReference>
<dbReference type="AlphaFoldDB" id="A0A0A1TI47"/>
<dbReference type="OrthoDB" id="300709at2759"/>
<dbReference type="PANTHER" id="PTHR42748:SF28">
    <property type="entry name" value="NMRA-LIKE DOMAIN-CONTAINING PROTEIN"/>
    <property type="match status" value="1"/>
</dbReference>
<evidence type="ECO:0000313" key="4">
    <source>
        <dbReference type="EMBL" id="CEJ94654.1"/>
    </source>
</evidence>
<dbReference type="Pfam" id="PF05368">
    <property type="entry name" value="NmrA"/>
    <property type="match status" value="1"/>
</dbReference>
<dbReference type="InterPro" id="IPR036291">
    <property type="entry name" value="NAD(P)-bd_dom_sf"/>
</dbReference>
<keyword evidence="5" id="KW-1185">Reference proteome</keyword>
<gene>
    <name evidence="4" type="ORF">VHEMI10172</name>
</gene>
<sequence>MSAKLITIVGATGKQGKAVIAAFQGNPAYKLRGITRNPNSDAAKALAQQNIEVVKADLDDLDSIKTAFAGSHIIFAVTDFYEPFQKFGPARAKEIEFTHGTNMAKAAAATPTLEHYIWSTLINGTKEYPVPHFESKYNVNKFIEADAALLAKSTFLVVCFYADNLALSSFRPQWVESAKKYVQFTTYPPETPIQFIGEVTKNVTPFVKSIVEKSDETKNGTVVVGSIGTTTSQEWLDLWAKANNVEAHQVRVSRELYDAIWPHPSWAEEFALMMDFFEHVPVQDWLDPGQKVMTAEHLGIGAELETLEQWAKAYKLPEL</sequence>
<evidence type="ECO:0000256" key="1">
    <source>
        <dbReference type="ARBA" id="ARBA00006328"/>
    </source>
</evidence>
<feature type="domain" description="NmrA-like" evidence="3">
    <location>
        <begin position="3"/>
        <end position="294"/>
    </location>
</feature>
<dbReference type="HOGENOM" id="CLU_007383_8_6_1"/>
<evidence type="ECO:0000256" key="2">
    <source>
        <dbReference type="ARBA" id="ARBA00022857"/>
    </source>
</evidence>